<evidence type="ECO:0000256" key="6">
    <source>
        <dbReference type="ARBA" id="ARBA00022989"/>
    </source>
</evidence>
<dbReference type="PANTHER" id="PTHR35011:SF4">
    <property type="entry name" value="SLL1102 PROTEIN"/>
    <property type="match status" value="1"/>
</dbReference>
<dbReference type="GO" id="GO:0022857">
    <property type="term" value="F:transmembrane transporter activity"/>
    <property type="evidence" value="ECO:0007669"/>
    <property type="project" value="UniProtKB-UniRule"/>
</dbReference>
<dbReference type="Proteomes" id="UP001157439">
    <property type="component" value="Unassembled WGS sequence"/>
</dbReference>
<comment type="subcellular location">
    <subcellularLocation>
        <location evidence="1 9">Cell inner membrane</location>
        <topology evidence="1 9">Multi-pass membrane protein</topology>
    </subcellularLocation>
</comment>
<organism evidence="11 12">
    <name type="scientific">Paraferrimonas haliotis</name>
    <dbReference type="NCBI Taxonomy" id="2013866"/>
    <lineage>
        <taxon>Bacteria</taxon>
        <taxon>Pseudomonadati</taxon>
        <taxon>Pseudomonadota</taxon>
        <taxon>Gammaproteobacteria</taxon>
        <taxon>Alteromonadales</taxon>
        <taxon>Ferrimonadaceae</taxon>
        <taxon>Paraferrimonas</taxon>
    </lineage>
</organism>
<feature type="domain" description="Tripartite ATP-independent periplasmic transporters DctQ component" evidence="10">
    <location>
        <begin position="26"/>
        <end position="155"/>
    </location>
</feature>
<comment type="similarity">
    <text evidence="8 9">Belongs to the TRAP transporter small permease family.</text>
</comment>
<evidence type="ECO:0000256" key="9">
    <source>
        <dbReference type="RuleBase" id="RU369079"/>
    </source>
</evidence>
<dbReference type="InterPro" id="IPR055348">
    <property type="entry name" value="DctQ"/>
</dbReference>
<dbReference type="InterPro" id="IPR007387">
    <property type="entry name" value="TRAP_DctQ"/>
</dbReference>
<dbReference type="GO" id="GO:0005886">
    <property type="term" value="C:plasma membrane"/>
    <property type="evidence" value="ECO:0007669"/>
    <property type="project" value="UniProtKB-SubCell"/>
</dbReference>
<keyword evidence="4 9" id="KW-0997">Cell inner membrane</keyword>
<dbReference type="AlphaFoldDB" id="A0AA37TLV3"/>
<evidence type="ECO:0000256" key="2">
    <source>
        <dbReference type="ARBA" id="ARBA00022448"/>
    </source>
</evidence>
<evidence type="ECO:0000256" key="3">
    <source>
        <dbReference type="ARBA" id="ARBA00022475"/>
    </source>
</evidence>
<sequence length="166" mass="18546">MHFIIQRINRFSELLGHLLAWLTLVMALLLLTVVALRYVFEIGSIALQESVLYLHGAILLLGAGFTLKHDAHVRVDVFYRGFSKHQQAWVNLLGNLLFLLPVTVFIGAVSWEYVWVSWQRLEGSAEAGGLPLVFIQKSLILAFVVTFTLQAIAQLMISIGAIKGDD</sequence>
<comment type="caution">
    <text evidence="11">The sequence shown here is derived from an EMBL/GenBank/DDBJ whole genome shotgun (WGS) entry which is preliminary data.</text>
</comment>
<evidence type="ECO:0000256" key="4">
    <source>
        <dbReference type="ARBA" id="ARBA00022519"/>
    </source>
</evidence>
<keyword evidence="7 9" id="KW-0472">Membrane</keyword>
<evidence type="ECO:0000256" key="5">
    <source>
        <dbReference type="ARBA" id="ARBA00022692"/>
    </source>
</evidence>
<dbReference type="PANTHER" id="PTHR35011">
    <property type="entry name" value="2,3-DIKETO-L-GULONATE TRAP TRANSPORTER SMALL PERMEASE PROTEIN YIAM"/>
    <property type="match status" value="1"/>
</dbReference>
<comment type="subunit">
    <text evidence="9">The complex comprises the extracytoplasmic solute receptor protein and the two transmembrane proteins.</text>
</comment>
<evidence type="ECO:0000259" key="10">
    <source>
        <dbReference type="Pfam" id="PF04290"/>
    </source>
</evidence>
<protein>
    <recommendedName>
        <fullName evidence="9">TRAP transporter small permease protein</fullName>
    </recommendedName>
</protein>
<evidence type="ECO:0000256" key="8">
    <source>
        <dbReference type="ARBA" id="ARBA00038436"/>
    </source>
</evidence>
<keyword evidence="12" id="KW-1185">Reference proteome</keyword>
<feature type="transmembrane region" description="Helical" evidence="9">
    <location>
        <begin position="14"/>
        <end position="38"/>
    </location>
</feature>
<name>A0AA37TLV3_9GAMM</name>
<gene>
    <name evidence="11" type="ORF">GCM10007894_07450</name>
</gene>
<accession>A0AA37TLV3</accession>
<evidence type="ECO:0000313" key="11">
    <source>
        <dbReference type="EMBL" id="GLS82768.1"/>
    </source>
</evidence>
<keyword evidence="5 9" id="KW-0812">Transmembrane</keyword>
<feature type="transmembrane region" description="Helical" evidence="9">
    <location>
        <begin position="139"/>
        <end position="162"/>
    </location>
</feature>
<keyword evidence="2 9" id="KW-0813">Transport</keyword>
<dbReference type="EMBL" id="BSPO01000002">
    <property type="protein sequence ID" value="GLS82768.1"/>
    <property type="molecule type" value="Genomic_DNA"/>
</dbReference>
<proteinExistence type="inferred from homology"/>
<dbReference type="RefSeq" id="WP_233132616.1">
    <property type="nucleotide sequence ID" value="NZ_BSPO01000002.1"/>
</dbReference>
<dbReference type="Pfam" id="PF04290">
    <property type="entry name" value="DctQ"/>
    <property type="match status" value="1"/>
</dbReference>
<reference evidence="11 12" key="1">
    <citation type="journal article" date="2014" name="Int. J. Syst. Evol. Microbiol.">
        <title>Complete genome sequence of Corynebacterium casei LMG S-19264T (=DSM 44701T), isolated from a smear-ripened cheese.</title>
        <authorList>
            <consortium name="US DOE Joint Genome Institute (JGI-PGF)"/>
            <person name="Walter F."/>
            <person name="Albersmeier A."/>
            <person name="Kalinowski J."/>
            <person name="Ruckert C."/>
        </authorList>
    </citation>
    <scope>NUCLEOTIDE SEQUENCE [LARGE SCALE GENOMIC DNA]</scope>
    <source>
        <strain evidence="11 12">NBRC 112785</strain>
    </source>
</reference>
<keyword evidence="3" id="KW-1003">Cell membrane</keyword>
<evidence type="ECO:0000256" key="1">
    <source>
        <dbReference type="ARBA" id="ARBA00004429"/>
    </source>
</evidence>
<feature type="transmembrane region" description="Helical" evidence="9">
    <location>
        <begin position="50"/>
        <end position="67"/>
    </location>
</feature>
<comment type="function">
    <text evidence="9">Part of the tripartite ATP-independent periplasmic (TRAP) transport system.</text>
</comment>
<keyword evidence="6 9" id="KW-1133">Transmembrane helix</keyword>
<feature type="transmembrane region" description="Helical" evidence="9">
    <location>
        <begin position="88"/>
        <end position="111"/>
    </location>
</feature>
<evidence type="ECO:0000256" key="7">
    <source>
        <dbReference type="ARBA" id="ARBA00023136"/>
    </source>
</evidence>
<evidence type="ECO:0000313" key="12">
    <source>
        <dbReference type="Proteomes" id="UP001157439"/>
    </source>
</evidence>